<dbReference type="KEGG" id="psoj:PHYSODRAFT_515722"/>
<protein>
    <recommendedName>
        <fullName evidence="4">C3H1-type domain-containing protein</fullName>
    </recommendedName>
</protein>
<dbReference type="AlphaFoldDB" id="G4ZXI6"/>
<dbReference type="InParanoid" id="G4ZXI6"/>
<dbReference type="GeneID" id="20659714"/>
<feature type="region of interest" description="Disordered" evidence="1">
    <location>
        <begin position="65"/>
        <end position="90"/>
    </location>
</feature>
<name>G4ZXI6_PHYSP</name>
<evidence type="ECO:0000256" key="1">
    <source>
        <dbReference type="SAM" id="MobiDB-lite"/>
    </source>
</evidence>
<organism evidence="2 3">
    <name type="scientific">Phytophthora sojae (strain P6497)</name>
    <name type="common">Soybean stem and root rot agent</name>
    <name type="synonym">Phytophthora megasperma f. sp. glycines</name>
    <dbReference type="NCBI Taxonomy" id="1094619"/>
    <lineage>
        <taxon>Eukaryota</taxon>
        <taxon>Sar</taxon>
        <taxon>Stramenopiles</taxon>
        <taxon>Oomycota</taxon>
        <taxon>Peronosporomycetes</taxon>
        <taxon>Peronosporales</taxon>
        <taxon>Peronosporaceae</taxon>
        <taxon>Phytophthora</taxon>
    </lineage>
</organism>
<evidence type="ECO:0008006" key="4">
    <source>
        <dbReference type="Google" id="ProtNLM"/>
    </source>
</evidence>
<gene>
    <name evidence="2" type="ORF">PHYSODRAFT_515722</name>
</gene>
<evidence type="ECO:0000313" key="2">
    <source>
        <dbReference type="EMBL" id="EGZ11849.1"/>
    </source>
</evidence>
<evidence type="ECO:0000313" key="3">
    <source>
        <dbReference type="Proteomes" id="UP000002640"/>
    </source>
</evidence>
<dbReference type="RefSeq" id="XP_009532182.1">
    <property type="nucleotide sequence ID" value="XM_009533887.1"/>
</dbReference>
<reference evidence="2 3" key="1">
    <citation type="journal article" date="2006" name="Science">
        <title>Phytophthora genome sequences uncover evolutionary origins and mechanisms of pathogenesis.</title>
        <authorList>
            <person name="Tyler B.M."/>
            <person name="Tripathy S."/>
            <person name="Zhang X."/>
            <person name="Dehal P."/>
            <person name="Jiang R.H."/>
            <person name="Aerts A."/>
            <person name="Arredondo F.D."/>
            <person name="Baxter L."/>
            <person name="Bensasson D."/>
            <person name="Beynon J.L."/>
            <person name="Chapman J."/>
            <person name="Damasceno C.M."/>
            <person name="Dorrance A.E."/>
            <person name="Dou D."/>
            <person name="Dickerman A.W."/>
            <person name="Dubchak I.L."/>
            <person name="Garbelotto M."/>
            <person name="Gijzen M."/>
            <person name="Gordon S.G."/>
            <person name="Govers F."/>
            <person name="Grunwald N.J."/>
            <person name="Huang W."/>
            <person name="Ivors K.L."/>
            <person name="Jones R.W."/>
            <person name="Kamoun S."/>
            <person name="Krampis K."/>
            <person name="Lamour K.H."/>
            <person name="Lee M.K."/>
            <person name="McDonald W.H."/>
            <person name="Medina M."/>
            <person name="Meijer H.J."/>
            <person name="Nordberg E.K."/>
            <person name="Maclean D.J."/>
            <person name="Ospina-Giraldo M.D."/>
            <person name="Morris P.F."/>
            <person name="Phuntumart V."/>
            <person name="Putnam N.H."/>
            <person name="Rash S."/>
            <person name="Rose J.K."/>
            <person name="Sakihama Y."/>
            <person name="Salamov A.A."/>
            <person name="Savidor A."/>
            <person name="Scheuring C.F."/>
            <person name="Smith B.M."/>
            <person name="Sobral B.W."/>
            <person name="Terry A."/>
            <person name="Torto-Alalibo T.A."/>
            <person name="Win J."/>
            <person name="Xu Z."/>
            <person name="Zhang H."/>
            <person name="Grigoriev I.V."/>
            <person name="Rokhsar D.S."/>
            <person name="Boore J.L."/>
        </authorList>
    </citation>
    <scope>NUCLEOTIDE SEQUENCE [LARGE SCALE GENOMIC DNA]</scope>
    <source>
        <strain evidence="2 3">P6497</strain>
    </source>
</reference>
<keyword evidence="3" id="KW-1185">Reference proteome</keyword>
<sequence>MASQQALTEIAAWVDDQLELFRLAITDENWKAVADIKTYFCASHDAFIRVHQMIVRQDVIAAVKSTHSSSGRSEHHTRGGRTSNSDKRIPIPLEVRQALPKQGNQQICLRFLSAQGCRRKNGNCVIKHLCHFKPAALPENVRDFLTKNYGGLSADIQ</sequence>
<accession>G4ZXI6</accession>
<dbReference type="EMBL" id="JH159157">
    <property type="protein sequence ID" value="EGZ11849.1"/>
    <property type="molecule type" value="Genomic_DNA"/>
</dbReference>
<proteinExistence type="predicted"/>
<dbReference type="Proteomes" id="UP000002640">
    <property type="component" value="Unassembled WGS sequence"/>
</dbReference>